<feature type="region of interest" description="Disordered" evidence="1">
    <location>
        <begin position="1"/>
        <end position="42"/>
    </location>
</feature>
<sequence length="370" mass="38844">MCLRPGAAALGAAEPGTSHPEERPLHPGPRSSQRPPPPHCPSAPWVGVFRTVSCSGGSASVLGPAGSTPPLGIPGRWTIRLPQRLVQVTQMPAVREMDAETPCGVVRPPLQEGPPGASGGEQGQPEHLAKHVEERQVCSVHLPSLPVTRGPSPPFPQAPPRASWGPGGIPEVVLPLSRCECYSLCLLPPLGPPALLLGLHFPLGPACSTPTVSLLVAEGRALLTTGLASATAQTLPLPGRSSPDPPQRGACPPAPTPPRNPINLCETSYRSAVWTHWKRLTSKYFILPFCTLAGSPERGSRGIAGTPEGRRKSGTVRKDLLPTGDPGPPQQPPRGPRIHFASNILVLRPDGCDSQCPEDKMTVQLPGMCS</sequence>
<accession>A0ABN8Y9W0</accession>
<evidence type="ECO:0000313" key="2">
    <source>
        <dbReference type="EMBL" id="CAI9158169.1"/>
    </source>
</evidence>
<feature type="region of interest" description="Disordered" evidence="1">
    <location>
        <begin position="107"/>
        <end position="127"/>
    </location>
</feature>
<organism evidence="2 3">
    <name type="scientific">Rangifer tarandus platyrhynchus</name>
    <name type="common">Svalbard reindeer</name>
    <dbReference type="NCBI Taxonomy" id="3082113"/>
    <lineage>
        <taxon>Eukaryota</taxon>
        <taxon>Metazoa</taxon>
        <taxon>Chordata</taxon>
        <taxon>Craniata</taxon>
        <taxon>Vertebrata</taxon>
        <taxon>Euteleostomi</taxon>
        <taxon>Mammalia</taxon>
        <taxon>Eutheria</taxon>
        <taxon>Laurasiatheria</taxon>
        <taxon>Artiodactyla</taxon>
        <taxon>Ruminantia</taxon>
        <taxon>Pecora</taxon>
        <taxon>Cervidae</taxon>
        <taxon>Odocoileinae</taxon>
        <taxon>Rangifer</taxon>
    </lineage>
</organism>
<dbReference type="EMBL" id="OX459952">
    <property type="protein sequence ID" value="CAI9158169.1"/>
    <property type="molecule type" value="Genomic_DNA"/>
</dbReference>
<feature type="compositionally biased region" description="Low complexity" evidence="1">
    <location>
        <begin position="1"/>
        <end position="13"/>
    </location>
</feature>
<feature type="compositionally biased region" description="Pro residues" evidence="1">
    <location>
        <begin position="325"/>
        <end position="335"/>
    </location>
</feature>
<evidence type="ECO:0000313" key="3">
    <source>
        <dbReference type="Proteomes" id="UP001176941"/>
    </source>
</evidence>
<feature type="region of interest" description="Disordered" evidence="1">
    <location>
        <begin position="297"/>
        <end position="337"/>
    </location>
</feature>
<feature type="region of interest" description="Disordered" evidence="1">
    <location>
        <begin position="233"/>
        <end position="259"/>
    </location>
</feature>
<keyword evidence="3" id="KW-1185">Reference proteome</keyword>
<proteinExistence type="predicted"/>
<name>A0ABN8Y9W0_RANTA</name>
<reference evidence="2" key="1">
    <citation type="submission" date="2023-04" db="EMBL/GenBank/DDBJ databases">
        <authorList>
            <consortium name="ELIXIR-Norway"/>
        </authorList>
    </citation>
    <scope>NUCLEOTIDE SEQUENCE [LARGE SCALE GENOMIC DNA]</scope>
</reference>
<feature type="compositionally biased region" description="Basic and acidic residues" evidence="1">
    <location>
        <begin position="308"/>
        <end position="320"/>
    </location>
</feature>
<evidence type="ECO:0000256" key="1">
    <source>
        <dbReference type="SAM" id="MobiDB-lite"/>
    </source>
</evidence>
<protein>
    <submittedName>
        <fullName evidence="2">Uncharacterized protein</fullName>
    </submittedName>
</protein>
<gene>
    <name evidence="2" type="ORF">MRATA1EN1_LOCUS7131</name>
</gene>
<dbReference type="Proteomes" id="UP001176941">
    <property type="component" value="Chromosome 16"/>
</dbReference>